<dbReference type="InterPro" id="IPR011042">
    <property type="entry name" value="6-blade_b-propeller_TolB-like"/>
</dbReference>
<comment type="caution">
    <text evidence="10">The sequence shown here is derived from an EMBL/GenBank/DDBJ whole genome shotgun (WGS) entry which is preliminary data.</text>
</comment>
<keyword evidence="4" id="KW-1133">Transmembrane helix</keyword>
<dbReference type="PANTHER" id="PTHR45638">
    <property type="entry name" value="CYCLIC NUCLEOTIDE-GATED CATION CHANNEL SUBUNIT A"/>
    <property type="match status" value="1"/>
</dbReference>
<dbReference type="GO" id="GO:0005221">
    <property type="term" value="F:intracellularly cyclic nucleotide-activated monoatomic cation channel activity"/>
    <property type="evidence" value="ECO:0007669"/>
    <property type="project" value="InterPro"/>
</dbReference>
<keyword evidence="2" id="KW-0813">Transport</keyword>
<dbReference type="InterPro" id="IPR000595">
    <property type="entry name" value="cNMP-bd_dom"/>
</dbReference>
<comment type="subcellular location">
    <subcellularLocation>
        <location evidence="1">Membrane</location>
        <topology evidence="1">Multi-pass membrane protein</topology>
    </subcellularLocation>
</comment>
<protein>
    <recommendedName>
        <fullName evidence="9">Cyclic nucleotide-binding domain-containing protein</fullName>
    </recommendedName>
</protein>
<evidence type="ECO:0000313" key="11">
    <source>
        <dbReference type="Proteomes" id="UP000231019"/>
    </source>
</evidence>
<evidence type="ECO:0000313" key="10">
    <source>
        <dbReference type="EMBL" id="PIW14858.1"/>
    </source>
</evidence>
<evidence type="ECO:0000259" key="9">
    <source>
        <dbReference type="PROSITE" id="PS50042"/>
    </source>
</evidence>
<dbReference type="PROSITE" id="PS50042">
    <property type="entry name" value="CNMP_BINDING_3"/>
    <property type="match status" value="1"/>
</dbReference>
<keyword evidence="6" id="KW-0472">Membrane</keyword>
<dbReference type="InterPro" id="IPR018490">
    <property type="entry name" value="cNMP-bd_dom_sf"/>
</dbReference>
<organism evidence="10 11">
    <name type="scientific">bacterium (Candidatus Blackallbacteria) CG17_big_fil_post_rev_8_21_14_2_50_48_46</name>
    <dbReference type="NCBI Taxonomy" id="2014261"/>
    <lineage>
        <taxon>Bacteria</taxon>
        <taxon>Candidatus Blackallbacteria</taxon>
    </lineage>
</organism>
<evidence type="ECO:0000256" key="5">
    <source>
        <dbReference type="ARBA" id="ARBA00023065"/>
    </source>
</evidence>
<feature type="domain" description="Cyclic nucleotide-binding" evidence="9">
    <location>
        <begin position="808"/>
        <end position="925"/>
    </location>
</feature>
<dbReference type="Gene3D" id="2.120.10.30">
    <property type="entry name" value="TolB, C-terminal domain"/>
    <property type="match status" value="1"/>
</dbReference>
<dbReference type="Pfam" id="PF00027">
    <property type="entry name" value="cNMP_binding"/>
    <property type="match status" value="1"/>
</dbReference>
<dbReference type="AlphaFoldDB" id="A0A2M7FZM6"/>
<sequence>MPSRHQKRVRQPRSQLFFSGESKMGSEFSETDSWFAEFALKSGTYAEVDLVHSLLRLIPCGEVNHALEFPLPAEKKLNAPSFRNWGQGLMALSGKGQVIRSQEWNPPLRYGLVLGGAEPILIYPEMPVENRLASGFSFFYPGYYRFNPAQGPWDLFASENQQWLVLSQGREGHLLLLDIPSKRLLAQIQIPDLAGEGALLAAPDPVSGKVFLASKTDSRIWLWQPGLEPQALKGDWRTPTALLFAQDKLWLLDAGKSLTLLKIDPQTSALEQRFPVAGQSFALSTDAPGDTLSLSPRGVIAVLSREDLPQPMGARLTCFQASRSEPLSSEVIHRGPLQIVWSVPNRALDALASVHPLNLLTQTQLPMPVQALIQSCGLDFSGFQSRMIVTRVVPGEEQNLIAGSTRFILNQIRSLLKKQAMLEFSDRLLQPAEQEILIHAERIARLLETSTQIEVSLYGLLGRANLHLSFLQSDFLSQSGADLSDYLAIRDWEQQEAEKRERKQRLAKEPVQVLPEGWLALPDPLNNRIIQLNSKLEIVWSLDTHLVGVYRPASVTWLDWNGFVVYDSESNEISAWNQMAQQEWALLGEDSVWKKILVLHQGEKLELMLLDSQNQDLLQINPEGETLWALREQNWCPEGVVDICHGPSGYFWLLDPKGQLSLFSLQGGPLRVLQAPADAQWLAASPDGQFLALMDTHQQKLWLIALDQRPPLCLELSKLAPDQRIHQPLGLVWRNAQELVLHDAFRLLVINPHSQEMVGSHLLQALKPVPGQNNLAPEEVFVAQAERNLNLRRGQKVSLLEMLARVPLFQQASESFLNAVRARVRTRIFNQGDVIVRKGEAGDELFLIRQGRVEVLSPNGQDTVAQMVAGDVFGEVALMLGMLRNATVRASEYCEVFSLSQKDLDQILLDFPEMRDRLFQLAQDRRVQAELRTEADQEKYRARLQNLRQKSQQTAPPSPAQPPSISARPDLLLWARHSQFGQLASVNRAGQVLNLIGPPQGLLQPLLALTAAQGLWVLDSGLNRLYLLSSETLQVETFIGSWGEIQLIQPQGLAMGADQSLWLLNSGAGQILHLDPAGNLLEQFSHGRAPSSLQILANGNLLVSDSRQHTVSELLPTGELIWQYGTPRRFGRAENQLFVPEDAKRLENGNTLIADTGNNRVLEVSPEGRITWALLSGGELKLPRPSQVFRLSDGATLIEFSNRFRWLEVSSDQQLLWKWSLPIQGFAS</sequence>
<dbReference type="EMBL" id="PFFQ01000055">
    <property type="protein sequence ID" value="PIW14858.1"/>
    <property type="molecule type" value="Genomic_DNA"/>
</dbReference>
<evidence type="ECO:0000256" key="3">
    <source>
        <dbReference type="ARBA" id="ARBA00022692"/>
    </source>
</evidence>
<dbReference type="SUPFAM" id="SSF82171">
    <property type="entry name" value="DPP6 N-terminal domain-like"/>
    <property type="match status" value="1"/>
</dbReference>
<name>A0A2M7FZM6_9BACT</name>
<keyword evidence="8" id="KW-0407">Ion channel</keyword>
<keyword evidence="3" id="KW-0812">Transmembrane</keyword>
<evidence type="ECO:0000256" key="7">
    <source>
        <dbReference type="ARBA" id="ARBA00023286"/>
    </source>
</evidence>
<evidence type="ECO:0000256" key="6">
    <source>
        <dbReference type="ARBA" id="ARBA00023136"/>
    </source>
</evidence>
<dbReference type="SUPFAM" id="SSF51206">
    <property type="entry name" value="cAMP-binding domain-like"/>
    <property type="match status" value="1"/>
</dbReference>
<keyword evidence="7" id="KW-1071">Ligand-gated ion channel</keyword>
<dbReference type="InterPro" id="IPR014710">
    <property type="entry name" value="RmlC-like_jellyroll"/>
</dbReference>
<evidence type="ECO:0000256" key="4">
    <source>
        <dbReference type="ARBA" id="ARBA00022989"/>
    </source>
</evidence>
<dbReference type="Proteomes" id="UP000231019">
    <property type="component" value="Unassembled WGS sequence"/>
</dbReference>
<gene>
    <name evidence="10" type="ORF">COW36_19600</name>
</gene>
<evidence type="ECO:0000256" key="1">
    <source>
        <dbReference type="ARBA" id="ARBA00004141"/>
    </source>
</evidence>
<reference evidence="10 11" key="1">
    <citation type="submission" date="2017-09" db="EMBL/GenBank/DDBJ databases">
        <title>Depth-based differentiation of microbial function through sediment-hosted aquifers and enrichment of novel symbionts in the deep terrestrial subsurface.</title>
        <authorList>
            <person name="Probst A.J."/>
            <person name="Ladd B."/>
            <person name="Jarett J.K."/>
            <person name="Geller-Mcgrath D.E."/>
            <person name="Sieber C.M."/>
            <person name="Emerson J.B."/>
            <person name="Anantharaman K."/>
            <person name="Thomas B.C."/>
            <person name="Malmstrom R."/>
            <person name="Stieglmeier M."/>
            <person name="Klingl A."/>
            <person name="Woyke T."/>
            <person name="Ryan C.M."/>
            <person name="Banfield J.F."/>
        </authorList>
    </citation>
    <scope>NUCLEOTIDE SEQUENCE [LARGE SCALE GENOMIC DNA]</scope>
    <source>
        <strain evidence="10">CG17_big_fil_post_rev_8_21_14_2_50_48_46</strain>
    </source>
</reference>
<dbReference type="InterPro" id="IPR018488">
    <property type="entry name" value="cNMP-bd_CS"/>
</dbReference>
<dbReference type="Gene3D" id="2.60.120.10">
    <property type="entry name" value="Jelly Rolls"/>
    <property type="match status" value="1"/>
</dbReference>
<dbReference type="SUPFAM" id="SSF63829">
    <property type="entry name" value="Calcium-dependent phosphotriesterase"/>
    <property type="match status" value="1"/>
</dbReference>
<dbReference type="CDD" id="cd00038">
    <property type="entry name" value="CAP_ED"/>
    <property type="match status" value="1"/>
</dbReference>
<evidence type="ECO:0000256" key="2">
    <source>
        <dbReference type="ARBA" id="ARBA00022448"/>
    </source>
</evidence>
<accession>A0A2M7FZM6</accession>
<dbReference type="SMART" id="SM00100">
    <property type="entry name" value="cNMP"/>
    <property type="match status" value="1"/>
</dbReference>
<proteinExistence type="predicted"/>
<dbReference type="GO" id="GO:0016020">
    <property type="term" value="C:membrane"/>
    <property type="evidence" value="ECO:0007669"/>
    <property type="project" value="UniProtKB-SubCell"/>
</dbReference>
<dbReference type="PANTHER" id="PTHR45638:SF11">
    <property type="entry name" value="CYCLIC NUCLEOTIDE-GATED CATION CHANNEL SUBUNIT A"/>
    <property type="match status" value="1"/>
</dbReference>
<dbReference type="PROSITE" id="PS00888">
    <property type="entry name" value="CNMP_BINDING_1"/>
    <property type="match status" value="1"/>
</dbReference>
<dbReference type="InterPro" id="IPR050866">
    <property type="entry name" value="CNG_cation_channel"/>
</dbReference>
<keyword evidence="5" id="KW-0406">Ion transport</keyword>
<dbReference type="GO" id="GO:0044877">
    <property type="term" value="F:protein-containing complex binding"/>
    <property type="evidence" value="ECO:0007669"/>
    <property type="project" value="TreeGrafter"/>
</dbReference>
<evidence type="ECO:0000256" key="8">
    <source>
        <dbReference type="ARBA" id="ARBA00023303"/>
    </source>
</evidence>
<dbReference type="FunFam" id="2.60.120.10:FF:000057">
    <property type="entry name" value="Cyclic nucleotide-binding domain protein"/>
    <property type="match status" value="1"/>
</dbReference>